<evidence type="ECO:0000259" key="1">
    <source>
        <dbReference type="Pfam" id="PF04015"/>
    </source>
</evidence>
<keyword evidence="3" id="KW-1185">Reference proteome</keyword>
<dbReference type="AlphaFoldDB" id="A0A062V9S8"/>
<organism evidence="2 3">
    <name type="scientific">Candidatus Methanoperedens nitratireducens</name>
    <dbReference type="NCBI Taxonomy" id="1392998"/>
    <lineage>
        <taxon>Archaea</taxon>
        <taxon>Methanobacteriati</taxon>
        <taxon>Methanobacteriota</taxon>
        <taxon>Stenosarchaea group</taxon>
        <taxon>Methanomicrobia</taxon>
        <taxon>Methanosarcinales</taxon>
        <taxon>ANME-2 cluster</taxon>
        <taxon>Candidatus Methanoperedentaceae</taxon>
        <taxon>Candidatus Methanoperedens</taxon>
    </lineage>
</organism>
<comment type="caution">
    <text evidence="2">The sequence shown here is derived from an EMBL/GenBank/DDBJ whole genome shotgun (WGS) entry which is preliminary data.</text>
</comment>
<name>A0A062V9S8_9EURY</name>
<gene>
    <name evidence="2" type="ORF">ANME2D_00891</name>
</gene>
<sequence>MENVVVRITKKDDDSDRFTVLEQVLEEAGFWDKLEKRFVESGKSKKDFLIAVKPNLMMYYKKNDINVITEPALVEHLINKIAAKGYTNIALVESQNVFGNWFENRDVLNVADQAGYNPINYRIVDLTMDVVAHVYKGSLGTYLVGKTWKDADFRISFAKNKTHISCYYTLTIKNIYGTTPEQNKFREYHVDREIDIVTIEMIKEFPVHFGIVDGIWSADGILGLKADYKPNHTKTLIAGENIIAVDIVGGKKMGLDPMKNSFVRLAVETFGKPEIFPHADTTEYKDWKNVGILAPHILDYGEEFYDIANKLGYICSEMDTVAFPKKYEESWFKENVRYIFLNIFRVLNKAGIL</sequence>
<evidence type="ECO:0000313" key="3">
    <source>
        <dbReference type="Proteomes" id="UP000027153"/>
    </source>
</evidence>
<evidence type="ECO:0000313" key="2">
    <source>
        <dbReference type="EMBL" id="KCZ72464.1"/>
    </source>
</evidence>
<dbReference type="Proteomes" id="UP000027153">
    <property type="component" value="Unassembled WGS sequence"/>
</dbReference>
<dbReference type="InterPro" id="IPR007160">
    <property type="entry name" value="DUF362"/>
</dbReference>
<reference evidence="2 3" key="1">
    <citation type="journal article" date="2013" name="Nature">
        <title>Anaerobic oxidation of methane coupled to nitrate reduction in a novel archaeal lineage.</title>
        <authorList>
            <person name="Haroon M.F."/>
            <person name="Hu S."/>
            <person name="Shi Y."/>
            <person name="Imelfort M."/>
            <person name="Keller J."/>
            <person name="Hugenholtz P."/>
            <person name="Yuan Z."/>
            <person name="Tyson G.W."/>
        </authorList>
    </citation>
    <scope>NUCLEOTIDE SEQUENCE [LARGE SCALE GENOMIC DNA]</scope>
    <source>
        <strain evidence="2 3">ANME-2d</strain>
    </source>
</reference>
<proteinExistence type="predicted"/>
<accession>A0A062V9S8</accession>
<dbReference type="Pfam" id="PF04015">
    <property type="entry name" value="DUF362"/>
    <property type="match status" value="1"/>
</dbReference>
<dbReference type="EMBL" id="JMIY01000002">
    <property type="protein sequence ID" value="KCZ72464.1"/>
    <property type="molecule type" value="Genomic_DNA"/>
</dbReference>
<feature type="domain" description="DUF362" evidence="1">
    <location>
        <begin position="50"/>
        <end position="249"/>
    </location>
</feature>
<dbReference type="RefSeq" id="WP_048089376.1">
    <property type="nucleotide sequence ID" value="NZ_JMIY01000002.1"/>
</dbReference>
<dbReference type="OrthoDB" id="375516at2157"/>
<protein>
    <recommendedName>
        <fullName evidence="1">DUF362 domain-containing protein</fullName>
    </recommendedName>
</protein>